<dbReference type="Pfam" id="PF12833">
    <property type="entry name" value="HTH_18"/>
    <property type="match status" value="1"/>
</dbReference>
<evidence type="ECO:0000256" key="2">
    <source>
        <dbReference type="ARBA" id="ARBA00023125"/>
    </source>
</evidence>
<reference evidence="5 6" key="2">
    <citation type="submission" date="2020-06" db="EMBL/GenBank/DDBJ databases">
        <title>Polyphasic characterization of a Rahnella strain isolated from tree sap.</title>
        <authorList>
            <person name="Kim I.S."/>
        </authorList>
    </citation>
    <scope>NUCLEOTIDE SEQUENCE [LARGE SCALE GENOMIC DNA]</scope>
    <source>
        <strain evidence="5 6">SAP-1</strain>
    </source>
</reference>
<evidence type="ECO:0000313" key="5">
    <source>
        <dbReference type="EMBL" id="NMP26531.1"/>
    </source>
</evidence>
<comment type="caution">
    <text evidence="5">The sequence shown here is derived from an EMBL/GenBank/DDBJ whole genome shotgun (WGS) entry which is preliminary data.</text>
</comment>
<keyword evidence="6" id="KW-1185">Reference proteome</keyword>
<keyword evidence="3" id="KW-0804">Transcription</keyword>
<dbReference type="EMBL" id="JAADJU010000003">
    <property type="protein sequence ID" value="NMP26531.1"/>
    <property type="molecule type" value="Genomic_DNA"/>
</dbReference>
<dbReference type="InterPro" id="IPR009057">
    <property type="entry name" value="Homeodomain-like_sf"/>
</dbReference>
<dbReference type="Gene3D" id="1.10.10.60">
    <property type="entry name" value="Homeodomain-like"/>
    <property type="match status" value="1"/>
</dbReference>
<protein>
    <submittedName>
        <fullName evidence="5">AraC family transcriptional regulator</fullName>
    </submittedName>
</protein>
<dbReference type="RefSeq" id="WP_169402233.1">
    <property type="nucleotide sequence ID" value="NZ_JAADJU010000003.1"/>
</dbReference>
<dbReference type="PANTHER" id="PTHR46796:SF6">
    <property type="entry name" value="ARAC SUBFAMILY"/>
    <property type="match status" value="1"/>
</dbReference>
<dbReference type="InterPro" id="IPR035418">
    <property type="entry name" value="AraC-bd_2"/>
</dbReference>
<accession>A0A848MHA1</accession>
<dbReference type="GO" id="GO:0043565">
    <property type="term" value="F:sequence-specific DNA binding"/>
    <property type="evidence" value="ECO:0007669"/>
    <property type="project" value="InterPro"/>
</dbReference>
<dbReference type="GO" id="GO:0003700">
    <property type="term" value="F:DNA-binding transcription factor activity"/>
    <property type="evidence" value="ECO:0007669"/>
    <property type="project" value="InterPro"/>
</dbReference>
<dbReference type="Proteomes" id="UP000585363">
    <property type="component" value="Unassembled WGS sequence"/>
</dbReference>
<evidence type="ECO:0000259" key="4">
    <source>
        <dbReference type="PROSITE" id="PS01124"/>
    </source>
</evidence>
<feature type="domain" description="HTH araC/xylS-type" evidence="4">
    <location>
        <begin position="209"/>
        <end position="308"/>
    </location>
</feature>
<gene>
    <name evidence="5" type="ORF">GW590_06565</name>
</gene>
<dbReference type="InterPro" id="IPR020449">
    <property type="entry name" value="Tscrpt_reg_AraC-type_HTH"/>
</dbReference>
<name>A0A848MHA1_9GAMM</name>
<reference evidence="5 6" key="1">
    <citation type="submission" date="2020-01" db="EMBL/GenBank/DDBJ databases">
        <authorList>
            <person name="Lee S.D."/>
        </authorList>
    </citation>
    <scope>NUCLEOTIDE SEQUENCE [LARGE SCALE GENOMIC DNA]</scope>
    <source>
        <strain evidence="5 6">SAP-1</strain>
    </source>
</reference>
<dbReference type="SUPFAM" id="SSF46689">
    <property type="entry name" value="Homeodomain-like"/>
    <property type="match status" value="1"/>
</dbReference>
<dbReference type="PRINTS" id="PR00032">
    <property type="entry name" value="HTHARAC"/>
</dbReference>
<dbReference type="AlphaFoldDB" id="A0A848MHA1"/>
<dbReference type="PANTHER" id="PTHR46796">
    <property type="entry name" value="HTH-TYPE TRANSCRIPTIONAL ACTIVATOR RHAS-RELATED"/>
    <property type="match status" value="1"/>
</dbReference>
<evidence type="ECO:0000256" key="1">
    <source>
        <dbReference type="ARBA" id="ARBA00023015"/>
    </source>
</evidence>
<dbReference type="PROSITE" id="PS01124">
    <property type="entry name" value="HTH_ARAC_FAMILY_2"/>
    <property type="match status" value="1"/>
</dbReference>
<organism evidence="5 6">
    <name type="scientific">Rouxiella aceris</name>
    <dbReference type="NCBI Taxonomy" id="2703884"/>
    <lineage>
        <taxon>Bacteria</taxon>
        <taxon>Pseudomonadati</taxon>
        <taxon>Pseudomonadota</taxon>
        <taxon>Gammaproteobacteria</taxon>
        <taxon>Enterobacterales</taxon>
        <taxon>Yersiniaceae</taxon>
        <taxon>Rouxiella</taxon>
    </lineage>
</organism>
<proteinExistence type="predicted"/>
<dbReference type="Pfam" id="PF14525">
    <property type="entry name" value="AraC_binding_2"/>
    <property type="match status" value="1"/>
</dbReference>
<keyword evidence="2" id="KW-0238">DNA-binding</keyword>
<evidence type="ECO:0000256" key="3">
    <source>
        <dbReference type="ARBA" id="ARBA00023163"/>
    </source>
</evidence>
<dbReference type="SMART" id="SM00342">
    <property type="entry name" value="HTH_ARAC"/>
    <property type="match status" value="1"/>
</dbReference>
<dbReference type="InterPro" id="IPR018060">
    <property type="entry name" value="HTH_AraC"/>
</dbReference>
<evidence type="ECO:0000313" key="6">
    <source>
        <dbReference type="Proteomes" id="UP000585363"/>
    </source>
</evidence>
<keyword evidence="1" id="KW-0805">Transcription regulation</keyword>
<dbReference type="InterPro" id="IPR050204">
    <property type="entry name" value="AraC_XylS_family_regulators"/>
</dbReference>
<sequence length="313" mass="35140">MKENFTTDSLDNRHRFDAWREAVCSRLIKAQARQTYNDDFSGSFSYGSLGDVHIATHSSQTSLLWQRTTDCIRHHPNHDYYLGLVGSGTGTLSQNGHCSTVTGGDVVIYDAANPFDFAMEKMAINIIHLPRGIMEKQAPAISALAGKCFDLTRPGITSLKQMVAEAYLYNTEQEKPFLTEQFANTLFSIIAVSINLQKSNDELKPDLYRRILDYLRQHLDDPQLSIATLANAHHVSPRTLSRLFAAHNTTPMNVVWQERLLACRKVLVSGQARNITQVALDHGFSDMSHFSLAFRKAFGCSPSSLLKAERRMM</sequence>